<feature type="transmembrane region" description="Helical" evidence="7">
    <location>
        <begin position="28"/>
        <end position="50"/>
    </location>
</feature>
<evidence type="ECO:0000256" key="3">
    <source>
        <dbReference type="ARBA" id="ARBA00022475"/>
    </source>
</evidence>
<keyword evidence="4 7" id="KW-0812">Transmembrane</keyword>
<protein>
    <submittedName>
        <fullName evidence="8">Unannotated protein</fullName>
    </submittedName>
</protein>
<feature type="transmembrane region" description="Helical" evidence="7">
    <location>
        <begin position="114"/>
        <end position="133"/>
    </location>
</feature>
<feature type="transmembrane region" description="Helical" evidence="7">
    <location>
        <begin position="88"/>
        <end position="107"/>
    </location>
</feature>
<organism evidence="8">
    <name type="scientific">freshwater metagenome</name>
    <dbReference type="NCBI Taxonomy" id="449393"/>
    <lineage>
        <taxon>unclassified sequences</taxon>
        <taxon>metagenomes</taxon>
        <taxon>ecological metagenomes</taxon>
    </lineage>
</organism>
<evidence type="ECO:0000256" key="1">
    <source>
        <dbReference type="ARBA" id="ARBA00004651"/>
    </source>
</evidence>
<dbReference type="PANTHER" id="PTHR30106:SF2">
    <property type="entry name" value="UPF0324 INNER MEMBRANE PROTEIN YEIH"/>
    <property type="match status" value="1"/>
</dbReference>
<dbReference type="PANTHER" id="PTHR30106">
    <property type="entry name" value="INNER MEMBRANE PROTEIN YEIH-RELATED"/>
    <property type="match status" value="1"/>
</dbReference>
<sequence length="337" mass="35001">MVKTLPGLGLIAAIVAIAFQIHNFQPAISPLALCVAFGFAVANFASWPTFATSGTALASKKLMRIGVALLGAQVSVLSLKAIGVKGVITVILVVTFTIFGILALSKAFKMSGELGLLIGVGFGVCGATAVAAIRPQTRATEEETSYAIALISLCGTLSIFVLPLIGHTLGLSDQTFGSWAGAAVHDVGQVIATASVWSDDAVKAAVVIKLSRVCLLAPIVLILSLRHRRYLTSVSVKSDEKVAISNQKNSKVPLIPFFVLGFIAVATVQNLFSIPTELHDAVVLISKLLLGAGLVALGSSVRWKSIRAIGPRPMIMGLIAWVIVAGVALSAVQITGL</sequence>
<reference evidence="8" key="1">
    <citation type="submission" date="2020-05" db="EMBL/GenBank/DDBJ databases">
        <authorList>
            <person name="Chiriac C."/>
            <person name="Salcher M."/>
            <person name="Ghai R."/>
            <person name="Kavagutti S V."/>
        </authorList>
    </citation>
    <scope>NUCLEOTIDE SEQUENCE</scope>
</reference>
<keyword evidence="3" id="KW-1003">Cell membrane</keyword>
<dbReference type="AlphaFoldDB" id="A0A6J6VWN1"/>
<name>A0A6J6VWN1_9ZZZZ</name>
<dbReference type="GO" id="GO:0005886">
    <property type="term" value="C:plasma membrane"/>
    <property type="evidence" value="ECO:0007669"/>
    <property type="project" value="UniProtKB-SubCell"/>
</dbReference>
<feature type="transmembrane region" description="Helical" evidence="7">
    <location>
        <begin position="145"/>
        <end position="165"/>
    </location>
</feature>
<feature type="transmembrane region" description="Helical" evidence="7">
    <location>
        <begin position="254"/>
        <end position="272"/>
    </location>
</feature>
<feature type="transmembrane region" description="Helical" evidence="7">
    <location>
        <begin position="204"/>
        <end position="225"/>
    </location>
</feature>
<evidence type="ECO:0000256" key="2">
    <source>
        <dbReference type="ARBA" id="ARBA00007977"/>
    </source>
</evidence>
<feature type="transmembrane region" description="Helical" evidence="7">
    <location>
        <begin position="284"/>
        <end position="303"/>
    </location>
</feature>
<evidence type="ECO:0000256" key="6">
    <source>
        <dbReference type="ARBA" id="ARBA00023136"/>
    </source>
</evidence>
<comment type="similarity">
    <text evidence="2">Belongs to the UPF0324 family.</text>
</comment>
<proteinExistence type="inferred from homology"/>
<dbReference type="Pfam" id="PF03601">
    <property type="entry name" value="Cons_hypoth698"/>
    <property type="match status" value="1"/>
</dbReference>
<gene>
    <name evidence="8" type="ORF">UFOPK2928_00483</name>
</gene>
<evidence type="ECO:0000256" key="5">
    <source>
        <dbReference type="ARBA" id="ARBA00022989"/>
    </source>
</evidence>
<keyword evidence="5 7" id="KW-1133">Transmembrane helix</keyword>
<evidence type="ECO:0000313" key="8">
    <source>
        <dbReference type="EMBL" id="CAB4776570.1"/>
    </source>
</evidence>
<keyword evidence="6 7" id="KW-0472">Membrane</keyword>
<evidence type="ECO:0000256" key="7">
    <source>
        <dbReference type="SAM" id="Phobius"/>
    </source>
</evidence>
<evidence type="ECO:0000256" key="4">
    <source>
        <dbReference type="ARBA" id="ARBA00022692"/>
    </source>
</evidence>
<dbReference type="EMBL" id="CAEZZY010000037">
    <property type="protein sequence ID" value="CAB4776570.1"/>
    <property type="molecule type" value="Genomic_DNA"/>
</dbReference>
<comment type="subcellular location">
    <subcellularLocation>
        <location evidence="1">Cell membrane</location>
        <topology evidence="1">Multi-pass membrane protein</topology>
    </subcellularLocation>
</comment>
<accession>A0A6J6VWN1</accession>
<dbReference type="InterPro" id="IPR018383">
    <property type="entry name" value="UPF0324_pro"/>
</dbReference>
<feature type="transmembrane region" description="Helical" evidence="7">
    <location>
        <begin position="315"/>
        <end position="334"/>
    </location>
</feature>